<reference evidence="8" key="1">
    <citation type="journal article" date="2020" name="mSystems">
        <title>Genome- and Community-Level Interaction Insights into Carbon Utilization and Element Cycling Functions of Hydrothermarchaeota in Hydrothermal Sediment.</title>
        <authorList>
            <person name="Zhou Z."/>
            <person name="Liu Y."/>
            <person name="Xu W."/>
            <person name="Pan J."/>
            <person name="Luo Z.H."/>
            <person name="Li M."/>
        </authorList>
    </citation>
    <scope>NUCLEOTIDE SEQUENCE [LARGE SCALE GENOMIC DNA]</scope>
    <source>
        <strain evidence="8">SpSt-885</strain>
    </source>
</reference>
<dbReference type="HAMAP" id="MF_00408">
    <property type="entry name" value="TATA_bind_prot_arch"/>
    <property type="match status" value="1"/>
</dbReference>
<proteinExistence type="inferred from homology"/>
<evidence type="ECO:0000256" key="6">
    <source>
        <dbReference type="ARBA" id="ARBA00025680"/>
    </source>
</evidence>
<evidence type="ECO:0000256" key="2">
    <source>
        <dbReference type="ARBA" id="ARBA00022737"/>
    </source>
</evidence>
<dbReference type="FunFam" id="3.30.310.10:FF:000010">
    <property type="entry name" value="TATA-box-binding protein"/>
    <property type="match status" value="1"/>
</dbReference>
<comment type="caution">
    <text evidence="8">The sequence shown here is derived from an EMBL/GenBank/DDBJ whole genome shotgun (WGS) entry which is preliminary data.</text>
</comment>
<dbReference type="PRINTS" id="PR00686">
    <property type="entry name" value="TIFACTORIID"/>
</dbReference>
<comment type="similarity">
    <text evidence="1 7">Belongs to the TBP family.</text>
</comment>
<evidence type="ECO:0000256" key="5">
    <source>
        <dbReference type="ARBA" id="ARBA00023163"/>
    </source>
</evidence>
<sequence>MPSKSKSGSPSYKIENIVATVTIDQTLDLHEIERRVPRVEYNPDQFPGLVFRLDRPKITALIFKSGKMVVTGSKSTNELINSVRRIIKTFANHGIKISHQAKVQIQNIVASGNLNVGVNLEEAAYKLENIMYEPEQFPGLIYRMTDPLVVLLIFSSGKMVITGAKREEEVEMAVSKIYKTLSELDCLVEEKAEEPTEEFF</sequence>
<feature type="repeat" description="1" evidence="7">
    <location>
        <begin position="14"/>
        <end position="90"/>
    </location>
</feature>
<keyword evidence="2 7" id="KW-0677">Repeat</keyword>
<dbReference type="InterPro" id="IPR000814">
    <property type="entry name" value="TBP"/>
</dbReference>
<dbReference type="AlphaFoldDB" id="A0A7J3SMX6"/>
<dbReference type="SUPFAM" id="SSF55945">
    <property type="entry name" value="TATA-box binding protein-like"/>
    <property type="match status" value="2"/>
</dbReference>
<dbReference type="CDD" id="cd04518">
    <property type="entry name" value="TBP_archaea"/>
    <property type="match status" value="1"/>
</dbReference>
<evidence type="ECO:0000313" key="8">
    <source>
        <dbReference type="EMBL" id="HGZ60625.1"/>
    </source>
</evidence>
<evidence type="ECO:0000256" key="7">
    <source>
        <dbReference type="HAMAP-Rule" id="MF_00408"/>
    </source>
</evidence>
<dbReference type="GO" id="GO:0003677">
    <property type="term" value="F:DNA binding"/>
    <property type="evidence" value="ECO:0007669"/>
    <property type="project" value="UniProtKB-KW"/>
</dbReference>
<keyword evidence="5 7" id="KW-0804">Transcription</keyword>
<evidence type="ECO:0000256" key="4">
    <source>
        <dbReference type="ARBA" id="ARBA00023125"/>
    </source>
</evidence>
<protein>
    <recommendedName>
        <fullName evidence="7">TATA-box-binding protein</fullName>
    </recommendedName>
    <alternativeName>
        <fullName evidence="7">Box A-binding protein</fullName>
        <shortName evidence="7">BAP</shortName>
    </alternativeName>
    <alternativeName>
        <fullName evidence="7">TATA sequence-binding protein</fullName>
        <shortName evidence="7">TBP</shortName>
    </alternativeName>
    <alternativeName>
        <fullName evidence="7">TATA-box factor</fullName>
    </alternativeName>
</protein>
<dbReference type="InterPro" id="IPR033711">
    <property type="entry name" value="TBP_archaea"/>
</dbReference>
<dbReference type="FunFam" id="3.30.310.10:FF:000007">
    <property type="entry name" value="TATA-box-binding protein"/>
    <property type="match status" value="1"/>
</dbReference>
<evidence type="ECO:0000256" key="1">
    <source>
        <dbReference type="ARBA" id="ARBA00005560"/>
    </source>
</evidence>
<dbReference type="Pfam" id="PF00352">
    <property type="entry name" value="TBP"/>
    <property type="match status" value="2"/>
</dbReference>
<organism evidence="8">
    <name type="scientific">Fervidicoccus fontis</name>
    <dbReference type="NCBI Taxonomy" id="683846"/>
    <lineage>
        <taxon>Archaea</taxon>
        <taxon>Thermoproteota</taxon>
        <taxon>Thermoprotei</taxon>
        <taxon>Fervidicoccales</taxon>
        <taxon>Fervidicoccaceae</taxon>
        <taxon>Fervidicoccus</taxon>
    </lineage>
</organism>
<dbReference type="InterPro" id="IPR012295">
    <property type="entry name" value="TBP_dom_sf"/>
</dbReference>
<dbReference type="Gene3D" id="3.30.310.10">
    <property type="entry name" value="TATA-Binding Protein"/>
    <property type="match status" value="2"/>
</dbReference>
<accession>A0A7J3SMX6</accession>
<dbReference type="GO" id="GO:0003700">
    <property type="term" value="F:DNA-binding transcription factor activity"/>
    <property type="evidence" value="ECO:0007669"/>
    <property type="project" value="UniProtKB-UniRule"/>
</dbReference>
<evidence type="ECO:0000256" key="3">
    <source>
        <dbReference type="ARBA" id="ARBA00023015"/>
    </source>
</evidence>
<keyword evidence="3 7" id="KW-0805">Transcription regulation</keyword>
<dbReference type="GO" id="GO:0006352">
    <property type="term" value="P:DNA-templated transcription initiation"/>
    <property type="evidence" value="ECO:0007669"/>
    <property type="project" value="InterPro"/>
</dbReference>
<dbReference type="EMBL" id="DTLS01000157">
    <property type="protein sequence ID" value="HGZ60625.1"/>
    <property type="molecule type" value="Genomic_DNA"/>
</dbReference>
<dbReference type="NCBIfam" id="NF001593">
    <property type="entry name" value="PRK00394.1-2"/>
    <property type="match status" value="1"/>
</dbReference>
<comment type="function">
    <text evidence="6 7">General factor that plays a role in the activation of archaeal genes transcribed by RNA polymerase. Binds specifically to the TATA box promoter element which lies close to the position of transcription initiation.</text>
</comment>
<feature type="repeat" description="2" evidence="7">
    <location>
        <begin position="105"/>
        <end position="181"/>
    </location>
</feature>
<dbReference type="PANTHER" id="PTHR10126">
    <property type="entry name" value="TATA-BOX BINDING PROTEIN"/>
    <property type="match status" value="1"/>
</dbReference>
<keyword evidence="4 7" id="KW-0238">DNA-binding</keyword>
<name>A0A7J3SMX6_9CREN</name>
<dbReference type="NCBIfam" id="NF001592">
    <property type="entry name" value="PRK00394.1-1"/>
    <property type="match status" value="1"/>
</dbReference>
<gene>
    <name evidence="7" type="primary">tbp</name>
    <name evidence="8" type="ORF">ENW83_05440</name>
</gene>